<keyword evidence="2" id="KW-1185">Reference proteome</keyword>
<comment type="caution">
    <text evidence="1">The sequence shown here is derived from an EMBL/GenBank/DDBJ whole genome shotgun (WGS) entry which is preliminary data.</text>
</comment>
<sequence>MTMWLMSFPAFVCLMVLFALTESAWRWFTGLGLVPWLRRRAGQSLSNVVFDEFTAVVNGNKTVELKQRRVELLRRDDESDGAPPRSYVDLAEGTAFIVVPRKAEGPSDDGRLARLGGATRGRDRSGVVAVQRARHGGRRALLSRADVVT</sequence>
<dbReference type="InterPro" id="IPR045684">
    <property type="entry name" value="DUF6191"/>
</dbReference>
<reference evidence="2" key="1">
    <citation type="journal article" date="2019" name="Int. J. Syst. Evol. Microbiol.">
        <title>The Global Catalogue of Microorganisms (GCM) 10K type strain sequencing project: providing services to taxonomists for standard genome sequencing and annotation.</title>
        <authorList>
            <consortium name="The Broad Institute Genomics Platform"/>
            <consortium name="The Broad Institute Genome Sequencing Center for Infectious Disease"/>
            <person name="Wu L."/>
            <person name="Ma J."/>
        </authorList>
    </citation>
    <scope>NUCLEOTIDE SEQUENCE [LARGE SCALE GENOMIC DNA]</scope>
    <source>
        <strain evidence="2">JCM 4737</strain>
    </source>
</reference>
<proteinExistence type="predicted"/>
<accession>A0ABQ3DLW6</accession>
<dbReference type="Pfam" id="PF19690">
    <property type="entry name" value="DUF6191"/>
    <property type="match status" value="1"/>
</dbReference>
<gene>
    <name evidence="1" type="ORF">GCM10010346_29720</name>
</gene>
<evidence type="ECO:0000313" key="2">
    <source>
        <dbReference type="Proteomes" id="UP000599437"/>
    </source>
</evidence>
<dbReference type="Proteomes" id="UP000599437">
    <property type="component" value="Unassembled WGS sequence"/>
</dbReference>
<protein>
    <submittedName>
        <fullName evidence="1">Uncharacterized protein</fullName>
    </submittedName>
</protein>
<name>A0ABQ3DLW6_9ACTN</name>
<evidence type="ECO:0000313" key="1">
    <source>
        <dbReference type="EMBL" id="GHB04809.1"/>
    </source>
</evidence>
<dbReference type="EMBL" id="BMVO01000008">
    <property type="protein sequence ID" value="GHB04809.1"/>
    <property type="molecule type" value="Genomic_DNA"/>
</dbReference>
<organism evidence="1 2">
    <name type="scientific">Streptomyces chryseus</name>
    <dbReference type="NCBI Taxonomy" id="68186"/>
    <lineage>
        <taxon>Bacteria</taxon>
        <taxon>Bacillati</taxon>
        <taxon>Actinomycetota</taxon>
        <taxon>Actinomycetes</taxon>
        <taxon>Kitasatosporales</taxon>
        <taxon>Streptomycetaceae</taxon>
        <taxon>Streptomyces</taxon>
    </lineage>
</organism>